<reference evidence="1" key="1">
    <citation type="journal article" date="2021" name="Proc. Natl. Acad. Sci. U.S.A.">
        <title>A Catalog of Tens of Thousands of Viruses from Human Metagenomes Reveals Hidden Associations with Chronic Diseases.</title>
        <authorList>
            <person name="Tisza M.J."/>
            <person name="Buck C.B."/>
        </authorList>
    </citation>
    <scope>NUCLEOTIDE SEQUENCE</scope>
    <source>
        <strain evidence="1">CtIyl4</strain>
    </source>
</reference>
<sequence length="29" mass="3292">MLDGRRTALYLGYLMQVATALQKLSITYT</sequence>
<proteinExistence type="predicted"/>
<evidence type="ECO:0000313" key="1">
    <source>
        <dbReference type="EMBL" id="DAE07655.1"/>
    </source>
</evidence>
<name>A0A8S5PKD6_9CAUD</name>
<protein>
    <submittedName>
        <fullName evidence="1">Uncharacterized protein</fullName>
    </submittedName>
</protein>
<accession>A0A8S5PKD6</accession>
<organism evidence="1">
    <name type="scientific">Myoviridae sp. ctIyl4</name>
    <dbReference type="NCBI Taxonomy" id="2825078"/>
    <lineage>
        <taxon>Viruses</taxon>
        <taxon>Duplodnaviria</taxon>
        <taxon>Heunggongvirae</taxon>
        <taxon>Uroviricota</taxon>
        <taxon>Caudoviricetes</taxon>
    </lineage>
</organism>
<dbReference type="EMBL" id="BK015453">
    <property type="protein sequence ID" value="DAE07655.1"/>
    <property type="molecule type" value="Genomic_DNA"/>
</dbReference>